<comment type="caution">
    <text evidence="1">The sequence shown here is derived from an EMBL/GenBank/DDBJ whole genome shotgun (WGS) entry which is preliminary data.</text>
</comment>
<dbReference type="AlphaFoldDB" id="A0A0Q0S537"/>
<gene>
    <name evidence="1" type="ORF">RC62_1817</name>
</gene>
<evidence type="ECO:0000313" key="2">
    <source>
        <dbReference type="Proteomes" id="UP000050443"/>
    </source>
</evidence>
<dbReference type="Proteomes" id="UP000050443">
    <property type="component" value="Unassembled WGS sequence"/>
</dbReference>
<protein>
    <submittedName>
        <fullName evidence="1">Uncharacterized protein</fullName>
    </submittedName>
</protein>
<organism evidence="1 2">
    <name type="scientific">Flavobacterium aquidurense</name>
    <dbReference type="NCBI Taxonomy" id="362413"/>
    <lineage>
        <taxon>Bacteria</taxon>
        <taxon>Pseudomonadati</taxon>
        <taxon>Bacteroidota</taxon>
        <taxon>Flavobacteriia</taxon>
        <taxon>Flavobacteriales</taxon>
        <taxon>Flavobacteriaceae</taxon>
        <taxon>Flavobacterium</taxon>
    </lineage>
</organism>
<sequence>MQVSFILVLGFLLVKVILIFPFEIKNVMKAIFYAMKNTTNL</sequence>
<evidence type="ECO:0000313" key="1">
    <source>
        <dbReference type="EMBL" id="KQB38462.1"/>
    </source>
</evidence>
<name>A0A0Q0S537_9FLAO</name>
<accession>A0A0Q0S537</accession>
<dbReference type="EMBL" id="JRLF01000014">
    <property type="protein sequence ID" value="KQB38462.1"/>
    <property type="molecule type" value="Genomic_DNA"/>
</dbReference>
<reference evidence="1 2" key="1">
    <citation type="submission" date="2014-09" db="EMBL/GenBank/DDBJ databases">
        <title>Genome sequence of Flavobacterium aquidurense RC62.</title>
        <authorList>
            <person name="Kim J.F."/>
            <person name="Kwak M.-J."/>
        </authorList>
    </citation>
    <scope>NUCLEOTIDE SEQUENCE [LARGE SCALE GENOMIC DNA]</scope>
    <source>
        <strain evidence="1 2">RC62</strain>
    </source>
</reference>
<proteinExistence type="predicted"/>
<dbReference type="PATRIC" id="fig|362413.3.peg.1770"/>